<dbReference type="PANTHER" id="PTHR11439">
    <property type="entry name" value="GAG-POL-RELATED RETROTRANSPOSON"/>
    <property type="match status" value="1"/>
</dbReference>
<evidence type="ECO:0000313" key="3">
    <source>
        <dbReference type="Proteomes" id="UP000288805"/>
    </source>
</evidence>
<dbReference type="EMBL" id="QGNW01002611">
    <property type="protein sequence ID" value="RVW14767.1"/>
    <property type="molecule type" value="Genomic_DNA"/>
</dbReference>
<comment type="caution">
    <text evidence="2">The sequence shown here is derived from an EMBL/GenBank/DDBJ whole genome shotgun (WGS) entry which is preliminary data.</text>
</comment>
<dbReference type="Proteomes" id="UP000288805">
    <property type="component" value="Unassembled WGS sequence"/>
</dbReference>
<gene>
    <name evidence="2" type="primary">RE1_555</name>
    <name evidence="2" type="ORF">CK203_091038</name>
</gene>
<accession>A0A438BV45</accession>
<dbReference type="PANTHER" id="PTHR11439:SF463">
    <property type="entry name" value="REVERSE TRANSCRIPTASE TY1_COPIA-TYPE DOMAIN-CONTAINING PROTEIN"/>
    <property type="match status" value="1"/>
</dbReference>
<sequence length="338" mass="37614">MSEEYDALVRNGTWELVSSDSSHNIVGCKWDFRTKRHPDGSVDRHKARLVAKGFHQRPGIDYHDTFSPMVKPTTVRLVLSLAVSHGWSLRQLDVNNAFLQGHLSEDVYMSQPLVIPNDHGILLSQRSYIIDLLTHTKMMDAKPIHTPLPTSPPITLHSGFSLQDPTEYRTIVGSLQYLLITRPNIAFAAGNKDDFTSTSAYVVCIGGNPISWSSKKQRTVVKSSTEAEYRSVAATTAELNWVSSLLIESGVVLPQSPMIYCDNIGATNLCSNPIFHSRMKHAAIDFHFIREQVQNGTLCVSHVSSDDQLVDAFTKPLPRFDTHYPSGHNKCGVLMLGE</sequence>
<reference evidence="2 3" key="1">
    <citation type="journal article" date="2018" name="PLoS Genet.">
        <title>Population sequencing reveals clonal diversity and ancestral inbreeding in the grapevine cultivar Chardonnay.</title>
        <authorList>
            <person name="Roach M.J."/>
            <person name="Johnson D.L."/>
            <person name="Bohlmann J."/>
            <person name="van Vuuren H.J."/>
            <person name="Jones S.J."/>
            <person name="Pretorius I.S."/>
            <person name="Schmidt S.A."/>
            <person name="Borneman A.R."/>
        </authorList>
    </citation>
    <scope>NUCLEOTIDE SEQUENCE [LARGE SCALE GENOMIC DNA]</scope>
    <source>
        <strain evidence="3">cv. Chardonnay</strain>
        <tissue evidence="2">Leaf</tissue>
    </source>
</reference>
<name>A0A438BV45_VITVI</name>
<feature type="domain" description="Reverse transcriptase Ty1/copia-type" evidence="1">
    <location>
        <begin position="11"/>
        <end position="118"/>
    </location>
</feature>
<dbReference type="SUPFAM" id="SSF56672">
    <property type="entry name" value="DNA/RNA polymerases"/>
    <property type="match status" value="1"/>
</dbReference>
<evidence type="ECO:0000259" key="1">
    <source>
        <dbReference type="Pfam" id="PF07727"/>
    </source>
</evidence>
<dbReference type="CDD" id="cd09272">
    <property type="entry name" value="RNase_HI_RT_Ty1"/>
    <property type="match status" value="1"/>
</dbReference>
<evidence type="ECO:0000313" key="2">
    <source>
        <dbReference type="EMBL" id="RVW14767.1"/>
    </source>
</evidence>
<dbReference type="InterPro" id="IPR013103">
    <property type="entry name" value="RVT_2"/>
</dbReference>
<protein>
    <submittedName>
        <fullName evidence="2">Retrovirus-related Pol polyprotein from transposon RE1</fullName>
    </submittedName>
</protein>
<dbReference type="Pfam" id="PF07727">
    <property type="entry name" value="RVT_2"/>
    <property type="match status" value="1"/>
</dbReference>
<dbReference type="InterPro" id="IPR043502">
    <property type="entry name" value="DNA/RNA_pol_sf"/>
</dbReference>
<proteinExistence type="predicted"/>
<organism evidence="2 3">
    <name type="scientific">Vitis vinifera</name>
    <name type="common">Grape</name>
    <dbReference type="NCBI Taxonomy" id="29760"/>
    <lineage>
        <taxon>Eukaryota</taxon>
        <taxon>Viridiplantae</taxon>
        <taxon>Streptophyta</taxon>
        <taxon>Embryophyta</taxon>
        <taxon>Tracheophyta</taxon>
        <taxon>Spermatophyta</taxon>
        <taxon>Magnoliopsida</taxon>
        <taxon>eudicotyledons</taxon>
        <taxon>Gunneridae</taxon>
        <taxon>Pentapetalae</taxon>
        <taxon>rosids</taxon>
        <taxon>Vitales</taxon>
        <taxon>Vitaceae</taxon>
        <taxon>Viteae</taxon>
        <taxon>Vitis</taxon>
    </lineage>
</organism>
<dbReference type="AlphaFoldDB" id="A0A438BV45"/>